<feature type="transmembrane region" description="Helical" evidence="12">
    <location>
        <begin position="120"/>
        <end position="139"/>
    </location>
</feature>
<dbReference type="InterPro" id="IPR035908">
    <property type="entry name" value="F0_ATP_A_sf"/>
</dbReference>
<dbReference type="InterPro" id="IPR000568">
    <property type="entry name" value="ATP_synth_F0_asu"/>
</dbReference>
<evidence type="ECO:0000256" key="3">
    <source>
        <dbReference type="ARBA" id="ARBA00022448"/>
    </source>
</evidence>
<keyword evidence="4 12" id="KW-1003">Cell membrane</keyword>
<dbReference type="InterPro" id="IPR045082">
    <property type="entry name" value="ATP_syn_F0_a_bact/chloroplast"/>
</dbReference>
<dbReference type="GO" id="GO:0042777">
    <property type="term" value="P:proton motive force-driven plasma membrane ATP synthesis"/>
    <property type="evidence" value="ECO:0007669"/>
    <property type="project" value="TreeGrafter"/>
</dbReference>
<keyword evidence="7 12" id="KW-0375">Hydrogen ion transport</keyword>
<dbReference type="NCBIfam" id="TIGR01131">
    <property type="entry name" value="ATP_synt_6_or_A"/>
    <property type="match status" value="1"/>
</dbReference>
<feature type="transmembrane region" description="Helical" evidence="12">
    <location>
        <begin position="98"/>
        <end position="114"/>
    </location>
</feature>
<reference evidence="14 15" key="1">
    <citation type="submission" date="2018-10" db="EMBL/GenBank/DDBJ databases">
        <title>Comparative functional genomics of the obligate endosymbiont Buchnera aphidicola.</title>
        <authorList>
            <person name="Chong R.A."/>
        </authorList>
    </citation>
    <scope>NUCLEOTIDE SEQUENCE [LARGE SCALE GENOMIC DNA]</scope>
    <source>
        <strain evidence="14 15">Tma</strain>
    </source>
</reference>
<gene>
    <name evidence="12" type="primary">atpB</name>
    <name evidence="14" type="ORF">D9V81_00015</name>
</gene>
<keyword evidence="5 12" id="KW-0138">CF(0)</keyword>
<dbReference type="Gene3D" id="1.20.120.220">
    <property type="entry name" value="ATP synthase, F0 complex, subunit A"/>
    <property type="match status" value="1"/>
</dbReference>
<sequence>MIFSKISNPSEYINHHLHHLQFNLQNFKFIKDNKLNTFWILNFDSLLFSLLLGVIFISFFYYVTIFLSLKNPSKLQIFIEFIIEFVNNNIKDIHPKKNILIAPLSLTIFVWILLMNTMDLIPIDFIPYFLNIFFSIPYCRIVPSADINVTIAISLVVFILIILYSLKNKGIIGFIKELTMYPFNYYLFYILNFILESITLLSKPMSLALRLFGNMYAGEMIFILIAGFFPWWLQWILSVPWAIFHILIIFLQAFIFMILTIVYLSMASKKHNT</sequence>
<comment type="subcellular location">
    <subcellularLocation>
        <location evidence="12 13">Cell membrane</location>
        <topology evidence="12 13">Multi-pass membrane protein</topology>
    </subcellularLocation>
    <subcellularLocation>
        <location evidence="1">Membrane</location>
        <topology evidence="1">Multi-pass membrane protein</topology>
    </subcellularLocation>
</comment>
<dbReference type="PROSITE" id="PS00449">
    <property type="entry name" value="ATPASE_A"/>
    <property type="match status" value="1"/>
</dbReference>
<dbReference type="GO" id="GO:0046933">
    <property type="term" value="F:proton-transporting ATP synthase activity, rotational mechanism"/>
    <property type="evidence" value="ECO:0007669"/>
    <property type="project" value="UniProtKB-UniRule"/>
</dbReference>
<dbReference type="CDD" id="cd00310">
    <property type="entry name" value="ATP-synt_Fo_a_6"/>
    <property type="match status" value="1"/>
</dbReference>
<evidence type="ECO:0000256" key="7">
    <source>
        <dbReference type="ARBA" id="ARBA00022781"/>
    </source>
</evidence>
<feature type="transmembrane region" description="Helical" evidence="12">
    <location>
        <begin position="146"/>
        <end position="166"/>
    </location>
</feature>
<dbReference type="InterPro" id="IPR023011">
    <property type="entry name" value="ATP_synth_F0_asu_AS"/>
</dbReference>
<accession>A0A4D6YPA8</accession>
<evidence type="ECO:0000313" key="14">
    <source>
        <dbReference type="EMBL" id="QCI27015.1"/>
    </source>
</evidence>
<organism evidence="14 15">
    <name type="scientific">Buchnera aphidicola</name>
    <name type="common">Therioaphis trifolii</name>
    <dbReference type="NCBI Taxonomy" id="1241884"/>
    <lineage>
        <taxon>Bacteria</taxon>
        <taxon>Pseudomonadati</taxon>
        <taxon>Pseudomonadota</taxon>
        <taxon>Gammaproteobacteria</taxon>
        <taxon>Enterobacterales</taxon>
        <taxon>Erwiniaceae</taxon>
        <taxon>Buchnera</taxon>
    </lineage>
</organism>
<keyword evidence="6 12" id="KW-0812">Transmembrane</keyword>
<proteinExistence type="inferred from homology"/>
<keyword evidence="14" id="KW-0378">Hydrolase</keyword>
<dbReference type="Proteomes" id="UP000298603">
    <property type="component" value="Chromosome"/>
</dbReference>
<dbReference type="NCBIfam" id="NF004477">
    <property type="entry name" value="PRK05815.1-1"/>
    <property type="match status" value="1"/>
</dbReference>
<keyword evidence="10 12" id="KW-0472">Membrane</keyword>
<dbReference type="HAMAP" id="MF_01393">
    <property type="entry name" value="ATP_synth_a_bact"/>
    <property type="match status" value="1"/>
</dbReference>
<dbReference type="FunFam" id="1.20.120.220:FF:000002">
    <property type="entry name" value="ATP synthase subunit a"/>
    <property type="match status" value="1"/>
</dbReference>
<dbReference type="GO" id="GO:0005886">
    <property type="term" value="C:plasma membrane"/>
    <property type="evidence" value="ECO:0007669"/>
    <property type="project" value="UniProtKB-SubCell"/>
</dbReference>
<evidence type="ECO:0000256" key="11">
    <source>
        <dbReference type="ARBA" id="ARBA00023310"/>
    </source>
</evidence>
<evidence type="ECO:0000256" key="6">
    <source>
        <dbReference type="ARBA" id="ARBA00022692"/>
    </source>
</evidence>
<comment type="function">
    <text evidence="12 13">Key component of the proton channel; it plays a direct role in the translocation of protons across the membrane.</text>
</comment>
<dbReference type="PANTHER" id="PTHR42823:SF3">
    <property type="entry name" value="ATP SYNTHASE SUBUNIT A, CHLOROPLASTIC"/>
    <property type="match status" value="1"/>
</dbReference>
<evidence type="ECO:0000256" key="4">
    <source>
        <dbReference type="ARBA" id="ARBA00022475"/>
    </source>
</evidence>
<dbReference type="EMBL" id="CP032996">
    <property type="protein sequence ID" value="QCI27015.1"/>
    <property type="molecule type" value="Genomic_DNA"/>
</dbReference>
<evidence type="ECO:0000313" key="15">
    <source>
        <dbReference type="Proteomes" id="UP000298603"/>
    </source>
</evidence>
<evidence type="ECO:0000256" key="10">
    <source>
        <dbReference type="ARBA" id="ARBA00023136"/>
    </source>
</evidence>
<dbReference type="SUPFAM" id="SSF81336">
    <property type="entry name" value="F1F0 ATP synthase subunit A"/>
    <property type="match status" value="1"/>
</dbReference>
<evidence type="ECO:0000256" key="13">
    <source>
        <dbReference type="RuleBase" id="RU000483"/>
    </source>
</evidence>
<keyword evidence="8 12" id="KW-1133">Transmembrane helix</keyword>
<evidence type="ECO:0000256" key="9">
    <source>
        <dbReference type="ARBA" id="ARBA00023065"/>
    </source>
</evidence>
<dbReference type="AlphaFoldDB" id="A0A4D6YPA8"/>
<evidence type="ECO:0000256" key="2">
    <source>
        <dbReference type="ARBA" id="ARBA00006810"/>
    </source>
</evidence>
<evidence type="ECO:0000256" key="8">
    <source>
        <dbReference type="ARBA" id="ARBA00022989"/>
    </source>
</evidence>
<dbReference type="Pfam" id="PF00119">
    <property type="entry name" value="ATP-synt_A"/>
    <property type="match status" value="1"/>
</dbReference>
<dbReference type="GO" id="GO:0045259">
    <property type="term" value="C:proton-transporting ATP synthase complex"/>
    <property type="evidence" value="ECO:0007669"/>
    <property type="project" value="UniProtKB-KW"/>
</dbReference>
<keyword evidence="15" id="KW-1185">Reference proteome</keyword>
<protein>
    <recommendedName>
        <fullName evidence="12 13">ATP synthase subunit a</fullName>
    </recommendedName>
    <alternativeName>
        <fullName evidence="12">ATP synthase F0 sector subunit a</fullName>
    </alternativeName>
    <alternativeName>
        <fullName evidence="12">F-ATPase subunit 6</fullName>
    </alternativeName>
</protein>
<dbReference type="PRINTS" id="PR00123">
    <property type="entry name" value="ATPASEA"/>
</dbReference>
<dbReference type="GO" id="GO:0016787">
    <property type="term" value="F:hydrolase activity"/>
    <property type="evidence" value="ECO:0007669"/>
    <property type="project" value="UniProtKB-KW"/>
</dbReference>
<dbReference type="OrthoDB" id="9789241at2"/>
<feature type="transmembrane region" description="Helical" evidence="12">
    <location>
        <begin position="46"/>
        <end position="69"/>
    </location>
</feature>
<keyword evidence="9 12" id="KW-0406">Ion transport</keyword>
<evidence type="ECO:0000256" key="12">
    <source>
        <dbReference type="HAMAP-Rule" id="MF_01393"/>
    </source>
</evidence>
<name>A0A4D6YPA8_9GAMM</name>
<dbReference type="PANTHER" id="PTHR42823">
    <property type="entry name" value="ATP SYNTHASE SUBUNIT A, CHLOROPLASTIC"/>
    <property type="match status" value="1"/>
</dbReference>
<keyword evidence="3 12" id="KW-0813">Transport</keyword>
<feature type="transmembrane region" description="Helical" evidence="12">
    <location>
        <begin position="186"/>
        <end position="202"/>
    </location>
</feature>
<evidence type="ECO:0000256" key="5">
    <source>
        <dbReference type="ARBA" id="ARBA00022547"/>
    </source>
</evidence>
<feature type="transmembrane region" description="Helical" evidence="12">
    <location>
        <begin position="239"/>
        <end position="264"/>
    </location>
</feature>
<evidence type="ECO:0000256" key="1">
    <source>
        <dbReference type="ARBA" id="ARBA00004141"/>
    </source>
</evidence>
<feature type="transmembrane region" description="Helical" evidence="12">
    <location>
        <begin position="214"/>
        <end position="233"/>
    </location>
</feature>
<keyword evidence="11 12" id="KW-0066">ATP synthesis</keyword>
<dbReference type="RefSeq" id="WP_158349281.1">
    <property type="nucleotide sequence ID" value="NZ_CP032996.1"/>
</dbReference>
<comment type="similarity">
    <text evidence="2 12 13">Belongs to the ATPase A chain family.</text>
</comment>